<keyword evidence="4" id="KW-0779">Telomere</keyword>
<keyword evidence="6" id="KW-0131">Cell cycle</keyword>
<dbReference type="InterPro" id="IPR022031">
    <property type="entry name" value="Rif1_N"/>
</dbReference>
<dbReference type="Proteomes" id="UP000288805">
    <property type="component" value="Unassembled WGS sequence"/>
</dbReference>
<evidence type="ECO:0000313" key="10">
    <source>
        <dbReference type="Proteomes" id="UP000288805"/>
    </source>
</evidence>
<dbReference type="EMBL" id="QGNW01001950">
    <property type="protein sequence ID" value="RVW27514.1"/>
    <property type="molecule type" value="Genomic_DNA"/>
</dbReference>
<dbReference type="AlphaFoldDB" id="A0A438CWD1"/>
<feature type="compositionally biased region" description="Basic and acidic residues" evidence="7">
    <location>
        <begin position="1256"/>
        <end position="1272"/>
    </location>
</feature>
<feature type="compositionally biased region" description="Basic and acidic residues" evidence="7">
    <location>
        <begin position="1210"/>
        <end position="1231"/>
    </location>
</feature>
<feature type="region of interest" description="Disordered" evidence="7">
    <location>
        <begin position="1189"/>
        <end position="1272"/>
    </location>
</feature>
<dbReference type="PANTHER" id="PTHR22928">
    <property type="entry name" value="TELOMERE-ASSOCIATED PROTEIN RIF1"/>
    <property type="match status" value="1"/>
</dbReference>
<sequence length="1272" mass="143174">MASFSDQLQEIKTLISSNAKSYKSFAYSTLLQLQEQCSSDTCSIQSLVQESQSVLSQIIVDIADDDEEIASQALKCLGFMIYHPSLVVAIPEIHDGNGRKMLATSQTEDGRVSFEETLKLQDSIPSALMMTYSNIMEYPNVPLVNAHFVLEVLLNAMLATFLQFEAMLVMMFIDVTAKMGCVEDANFIVQSLAELIVTTKMKTVCNLGVWCISIQQFSASFLATHFHCLLRAIVHALDNPIGSLSTTYEAIQESFYAAKQVAEYRCMAVMKLVTELREKMINTSNIWAPSIYRRLVSVDKRERDMSERCLLKIKSAILPPSLTLSKALVIDMTQKLLPGMKEMLNLGMKVQTMQAWGWFIRLLGSHAMKKRHLVNEMLKIPELTFSDHDPQVQISSQVGSEHQRFMPIPSKQCSIEPVPICLNIAPRSGLIRSGLISVVSLVTEILGLPNSLFNVTWVAWEGLIDALIHPPLQACETNKTAQENGVQKSGTSTRNNSEIQTYGFSKSVKLIMTPLIGIMLSKCDISVRSSCLNTWCYLLHKLDISVNDPLVVETVLAPILEAVFQTGPDSRSIWLWNLCVDLFDDFVLAKSRGVDCDLNHQVSDLSARTSILGLPIPGKCSWKHYPIKWLSWDLSKLDFHIKMICTLINQGSKLAVLPENRILACEAAIRIFRSVLKGVQIEMKNPSVDYNQILLCLNTILRFTKKISEDVGLADTGIVELHYTFLQFVEAVTTELEPSILGSPLYKVAFDIKYIDRPLSVYDINHAEVLGIRSIAYMDMASPVVYLTMLYVYIAVHATFDAPKMEFILLGVQKHFKFLMSLYDPLENLCATIVLLYKHMRVSCLNIWVAIAQGLEDYIKDVKDLSPLKTELDSYGCLAVCHLLSYPFVLRSCLPKQSSLTKISGSSQRKLELEHVTEVWKSLYGFVNSASRFECSNTNIFSEDLCSMLSRCLDENSSKLDYDTELDPSDKKQYLDLLSLCGDIVIYILEHTLTLRVNSEGTKNKDDDCSMSSSGINSSLGLIARFMRMPCTIMGTDAPICLAMTSSSLLQWLSHVEKWDESTIHKLGLLWTETLNCLRRSQPPIIFDSSFLELQAPLLEKTLDHPNPSISDSTIAFWNSTYSEQIQLDYPQSLCHVLDKLSRSGRINLCKRTPSFLQKCNSRVEVATPQRYKVTATKNRSSKRVELVEATVNDSGDKDKPSPSLKRKRLELTEHQKEVRRAQQGRERDTNGHGPGIRTYTSVDFSQGNEESQESQEIRNPESIFEKLRRAS</sequence>
<evidence type="ECO:0000259" key="8">
    <source>
        <dbReference type="Pfam" id="PF12231"/>
    </source>
</evidence>
<evidence type="ECO:0000256" key="7">
    <source>
        <dbReference type="SAM" id="MobiDB-lite"/>
    </source>
</evidence>
<evidence type="ECO:0000256" key="6">
    <source>
        <dbReference type="ARBA" id="ARBA00023306"/>
    </source>
</evidence>
<comment type="subcellular location">
    <subcellularLocation>
        <location evidence="2">Chromosome</location>
        <location evidence="2">Telomere</location>
    </subcellularLocation>
    <subcellularLocation>
        <location evidence="1">Nucleus</location>
    </subcellularLocation>
</comment>
<gene>
    <name evidence="9" type="ORF">CK203_092002</name>
</gene>
<dbReference type="GO" id="GO:0005634">
    <property type="term" value="C:nucleus"/>
    <property type="evidence" value="ECO:0007669"/>
    <property type="project" value="UniProtKB-SubCell"/>
</dbReference>
<keyword evidence="3" id="KW-0158">Chromosome</keyword>
<dbReference type="GO" id="GO:0000781">
    <property type="term" value="C:chromosome, telomeric region"/>
    <property type="evidence" value="ECO:0007669"/>
    <property type="project" value="UniProtKB-SubCell"/>
</dbReference>
<evidence type="ECO:0000256" key="1">
    <source>
        <dbReference type="ARBA" id="ARBA00004123"/>
    </source>
</evidence>
<protein>
    <recommendedName>
        <fullName evidence="8">Telomere-associated protein Rif1 N-terminal domain-containing protein</fullName>
    </recommendedName>
</protein>
<evidence type="ECO:0000256" key="4">
    <source>
        <dbReference type="ARBA" id="ARBA00022895"/>
    </source>
</evidence>
<feature type="domain" description="Telomere-associated protein Rif1 N-terminal" evidence="8">
    <location>
        <begin position="183"/>
        <end position="399"/>
    </location>
</feature>
<evidence type="ECO:0000256" key="5">
    <source>
        <dbReference type="ARBA" id="ARBA00023242"/>
    </source>
</evidence>
<comment type="caution">
    <text evidence="9">The sequence shown here is derived from an EMBL/GenBank/DDBJ whole genome shotgun (WGS) entry which is preliminary data.</text>
</comment>
<organism evidence="9 10">
    <name type="scientific">Vitis vinifera</name>
    <name type="common">Grape</name>
    <dbReference type="NCBI Taxonomy" id="29760"/>
    <lineage>
        <taxon>Eukaryota</taxon>
        <taxon>Viridiplantae</taxon>
        <taxon>Streptophyta</taxon>
        <taxon>Embryophyta</taxon>
        <taxon>Tracheophyta</taxon>
        <taxon>Spermatophyta</taxon>
        <taxon>Magnoliopsida</taxon>
        <taxon>eudicotyledons</taxon>
        <taxon>Gunneridae</taxon>
        <taxon>Pentapetalae</taxon>
        <taxon>rosids</taxon>
        <taxon>Vitales</taxon>
        <taxon>Vitaceae</taxon>
        <taxon>Viteae</taxon>
        <taxon>Vitis</taxon>
    </lineage>
</organism>
<evidence type="ECO:0000313" key="9">
    <source>
        <dbReference type="EMBL" id="RVW27514.1"/>
    </source>
</evidence>
<name>A0A438CWD1_VITVI</name>
<dbReference type="PANTHER" id="PTHR22928:SF3">
    <property type="entry name" value="TELOMERE-ASSOCIATED PROTEIN RIF1"/>
    <property type="match status" value="1"/>
</dbReference>
<keyword evidence="5" id="KW-0539">Nucleus</keyword>
<evidence type="ECO:0000256" key="2">
    <source>
        <dbReference type="ARBA" id="ARBA00004574"/>
    </source>
</evidence>
<evidence type="ECO:0000256" key="3">
    <source>
        <dbReference type="ARBA" id="ARBA00022454"/>
    </source>
</evidence>
<feature type="compositionally biased region" description="Polar residues" evidence="7">
    <location>
        <begin position="1239"/>
        <end position="1249"/>
    </location>
</feature>
<reference evidence="9 10" key="1">
    <citation type="journal article" date="2018" name="PLoS Genet.">
        <title>Population sequencing reveals clonal diversity and ancestral inbreeding in the grapevine cultivar Chardonnay.</title>
        <authorList>
            <person name="Roach M.J."/>
            <person name="Johnson D.L."/>
            <person name="Bohlmann J."/>
            <person name="van Vuuren H.J."/>
            <person name="Jones S.J."/>
            <person name="Pretorius I.S."/>
            <person name="Schmidt S.A."/>
            <person name="Borneman A.R."/>
        </authorList>
    </citation>
    <scope>NUCLEOTIDE SEQUENCE [LARGE SCALE GENOMIC DNA]</scope>
    <source>
        <strain evidence="10">cv. Chardonnay</strain>
        <tissue evidence="9">Leaf</tissue>
    </source>
</reference>
<accession>A0A438CWD1</accession>
<proteinExistence type="predicted"/>
<dbReference type="Pfam" id="PF12231">
    <property type="entry name" value="Rif1_N"/>
    <property type="match status" value="1"/>
</dbReference>